<dbReference type="SMART" id="SM00717">
    <property type="entry name" value="SANT"/>
    <property type="match status" value="1"/>
</dbReference>
<feature type="compositionally biased region" description="Polar residues" evidence="2">
    <location>
        <begin position="104"/>
        <end position="127"/>
    </location>
</feature>
<dbReference type="EMBL" id="SEYY01002489">
    <property type="protein sequence ID" value="KAB7504748.1"/>
    <property type="molecule type" value="Genomic_DNA"/>
</dbReference>
<proteinExistence type="predicted"/>
<dbReference type="Proteomes" id="UP000326759">
    <property type="component" value="Unassembled WGS sequence"/>
</dbReference>
<dbReference type="GO" id="GO:0016589">
    <property type="term" value="C:NURF complex"/>
    <property type="evidence" value="ECO:0007669"/>
    <property type="project" value="TreeGrafter"/>
</dbReference>
<dbReference type="SUPFAM" id="SSF46689">
    <property type="entry name" value="Homeodomain-like"/>
    <property type="match status" value="1"/>
</dbReference>
<organism evidence="4 5">
    <name type="scientific">Armadillidium nasatum</name>
    <dbReference type="NCBI Taxonomy" id="96803"/>
    <lineage>
        <taxon>Eukaryota</taxon>
        <taxon>Metazoa</taxon>
        <taxon>Ecdysozoa</taxon>
        <taxon>Arthropoda</taxon>
        <taxon>Crustacea</taxon>
        <taxon>Multicrustacea</taxon>
        <taxon>Malacostraca</taxon>
        <taxon>Eumalacostraca</taxon>
        <taxon>Peracarida</taxon>
        <taxon>Isopoda</taxon>
        <taxon>Oniscidea</taxon>
        <taxon>Crinocheta</taxon>
        <taxon>Armadillidiidae</taxon>
        <taxon>Armadillidium</taxon>
    </lineage>
</organism>
<dbReference type="OrthoDB" id="10021571at2759"/>
<comment type="caution">
    <text evidence="4">The sequence shown here is derived from an EMBL/GenBank/DDBJ whole genome shotgun (WGS) entry which is preliminary data.</text>
</comment>
<dbReference type="PANTHER" id="PTHR21397">
    <property type="entry name" value="CHROMATIN COMPLEXES SUBUNIT BAP18-RELATED"/>
    <property type="match status" value="1"/>
</dbReference>
<feature type="region of interest" description="Disordered" evidence="2">
    <location>
        <begin position="97"/>
        <end position="127"/>
    </location>
</feature>
<dbReference type="CDD" id="cd00167">
    <property type="entry name" value="SANT"/>
    <property type="match status" value="1"/>
</dbReference>
<dbReference type="GO" id="GO:0071339">
    <property type="term" value="C:MLL1 complex"/>
    <property type="evidence" value="ECO:0007669"/>
    <property type="project" value="TreeGrafter"/>
</dbReference>
<evidence type="ECO:0000313" key="4">
    <source>
        <dbReference type="EMBL" id="KAB7504748.1"/>
    </source>
</evidence>
<dbReference type="InterPro" id="IPR009057">
    <property type="entry name" value="Homeodomain-like_sf"/>
</dbReference>
<dbReference type="PANTHER" id="PTHR21397:SF2">
    <property type="entry name" value="CHROMATIN COMPLEXES SUBUNIT BAP18"/>
    <property type="match status" value="1"/>
</dbReference>
<evidence type="ECO:0000256" key="2">
    <source>
        <dbReference type="SAM" id="MobiDB-lite"/>
    </source>
</evidence>
<evidence type="ECO:0000259" key="3">
    <source>
        <dbReference type="SMART" id="SM00717"/>
    </source>
</evidence>
<evidence type="ECO:0000313" key="5">
    <source>
        <dbReference type="Proteomes" id="UP000326759"/>
    </source>
</evidence>
<dbReference type="FunFam" id="1.10.10.60:FF:000452">
    <property type="entry name" value="Chromatin complexes subunit BAP18"/>
    <property type="match status" value="1"/>
</dbReference>
<keyword evidence="5" id="KW-1185">Reference proteome</keyword>
<protein>
    <submittedName>
        <fullName evidence="4">Chromatin complexes subunit BAP18</fullName>
    </submittedName>
</protein>
<accession>A0A5N5TF99</accession>
<dbReference type="Pfam" id="PF00249">
    <property type="entry name" value="Myb_DNA-binding"/>
    <property type="match status" value="1"/>
</dbReference>
<sequence length="168" mass="17706">MNSASKVGEIFLAAGSAFNQLAELTMQLHPSSEQSPAGTKWTDEEIEMLRTAVKRFGDDLGVISQRIKSRTVTQIRTALKKKAFDDSGLSTQTVSSLQVSSSSPSIVSAGQPISANSPSSRSTNAASRSMLSVNNVTLNMLNAGESEVEVEGMTGVGMEFDGTSRVAS</sequence>
<gene>
    <name evidence="4" type="primary">Bap18</name>
    <name evidence="4" type="ORF">Anas_08341</name>
</gene>
<feature type="domain" description="Myb-like" evidence="3">
    <location>
        <begin position="37"/>
        <end position="82"/>
    </location>
</feature>
<evidence type="ECO:0000256" key="1">
    <source>
        <dbReference type="ARBA" id="ARBA00004123"/>
    </source>
</evidence>
<dbReference type="InterPro" id="IPR001005">
    <property type="entry name" value="SANT/Myb"/>
</dbReference>
<name>A0A5N5TF99_9CRUS</name>
<comment type="subcellular location">
    <subcellularLocation>
        <location evidence="1">Nucleus</location>
    </subcellularLocation>
</comment>
<dbReference type="Gene3D" id="1.10.10.60">
    <property type="entry name" value="Homeodomain-like"/>
    <property type="match status" value="1"/>
</dbReference>
<dbReference type="AlphaFoldDB" id="A0A5N5TF99"/>
<reference evidence="4 5" key="1">
    <citation type="journal article" date="2019" name="PLoS Biol.">
        <title>Sex chromosomes control vertical transmission of feminizing Wolbachia symbionts in an isopod.</title>
        <authorList>
            <person name="Becking T."/>
            <person name="Chebbi M.A."/>
            <person name="Giraud I."/>
            <person name="Moumen B."/>
            <person name="Laverre T."/>
            <person name="Caubet Y."/>
            <person name="Peccoud J."/>
            <person name="Gilbert C."/>
            <person name="Cordaux R."/>
        </authorList>
    </citation>
    <scope>NUCLEOTIDE SEQUENCE [LARGE SCALE GENOMIC DNA]</scope>
    <source>
        <strain evidence="4">ANa2</strain>
        <tissue evidence="4">Whole body excluding digestive tract and cuticle</tissue>
    </source>
</reference>